<dbReference type="InterPro" id="IPR011006">
    <property type="entry name" value="CheY-like_superfamily"/>
</dbReference>
<name>A0A2R4XF26_9BURK</name>
<dbReference type="PROSITE" id="PS50110">
    <property type="entry name" value="RESPONSE_REGULATORY"/>
    <property type="match status" value="1"/>
</dbReference>
<dbReference type="InterPro" id="IPR039420">
    <property type="entry name" value="WalR-like"/>
</dbReference>
<keyword evidence="1 6" id="KW-0597">Phosphoprotein</keyword>
<dbReference type="Pfam" id="PF00486">
    <property type="entry name" value="Trans_reg_C"/>
    <property type="match status" value="1"/>
</dbReference>
<dbReference type="Gene3D" id="6.10.250.690">
    <property type="match status" value="1"/>
</dbReference>
<evidence type="ECO:0000259" key="9">
    <source>
        <dbReference type="PROSITE" id="PS51755"/>
    </source>
</evidence>
<dbReference type="GO" id="GO:0000156">
    <property type="term" value="F:phosphorelay response regulator activity"/>
    <property type="evidence" value="ECO:0007669"/>
    <property type="project" value="TreeGrafter"/>
</dbReference>
<dbReference type="OrthoDB" id="9802426at2"/>
<evidence type="ECO:0000313" key="11">
    <source>
        <dbReference type="Proteomes" id="UP000244571"/>
    </source>
</evidence>
<feature type="domain" description="OmpR/PhoB-type" evidence="9">
    <location>
        <begin position="124"/>
        <end position="218"/>
    </location>
</feature>
<dbReference type="SMART" id="SM00862">
    <property type="entry name" value="Trans_reg_C"/>
    <property type="match status" value="1"/>
</dbReference>
<dbReference type="InterPro" id="IPR001867">
    <property type="entry name" value="OmpR/PhoB-type_DNA-bd"/>
</dbReference>
<feature type="modified residue" description="4-aspartylphosphate" evidence="6">
    <location>
        <position position="51"/>
    </location>
</feature>
<keyword evidence="11" id="KW-1185">Reference proteome</keyword>
<accession>A0A2R4XF26</accession>
<keyword evidence="3" id="KW-0805">Transcription regulation</keyword>
<dbReference type="Proteomes" id="UP000244571">
    <property type="component" value="Chromosome"/>
</dbReference>
<keyword evidence="2" id="KW-0902">Two-component regulatory system</keyword>
<sequence length="230" mass="25602">MRVLVTEDDPHLASQLQRALEDAGHVVDVACDGAQAHFMGDVETYDIAILDLGLPVMDGLTVLHKWRESGHDMPVLILTARGNWDEKVTGMDAGADDYLTKPFHMQELLARVRALVRRNSQHSTAQWTCGEIILDTRSTRVLVSGQSLGLTSHEYRVLAVLMRRAGEVVSRTELAEHVYPQDLDRDSNTIDVFVGRLRKKLPPNSIETIRGLGYRLVPGPSHATTQSRMS</sequence>
<evidence type="ECO:0000256" key="4">
    <source>
        <dbReference type="ARBA" id="ARBA00023125"/>
    </source>
</evidence>
<dbReference type="PANTHER" id="PTHR48111:SF37">
    <property type="entry name" value="RESPONSE REGULATOR PROTEIN CARR"/>
    <property type="match status" value="1"/>
</dbReference>
<protein>
    <submittedName>
        <fullName evidence="10">DNA-binding response regulator</fullName>
    </submittedName>
</protein>
<dbReference type="GO" id="GO:0000976">
    <property type="term" value="F:transcription cis-regulatory region binding"/>
    <property type="evidence" value="ECO:0007669"/>
    <property type="project" value="TreeGrafter"/>
</dbReference>
<evidence type="ECO:0000256" key="7">
    <source>
        <dbReference type="PROSITE-ProRule" id="PRU01091"/>
    </source>
</evidence>
<gene>
    <name evidence="10" type="ORF">DBV39_00295</name>
</gene>
<dbReference type="RefSeq" id="WP_108619848.1">
    <property type="nucleotide sequence ID" value="NZ_CP028901.1"/>
</dbReference>
<dbReference type="SUPFAM" id="SSF52172">
    <property type="entry name" value="CheY-like"/>
    <property type="match status" value="1"/>
</dbReference>
<dbReference type="Pfam" id="PF00072">
    <property type="entry name" value="Response_reg"/>
    <property type="match status" value="1"/>
</dbReference>
<evidence type="ECO:0000259" key="8">
    <source>
        <dbReference type="PROSITE" id="PS50110"/>
    </source>
</evidence>
<dbReference type="AlphaFoldDB" id="A0A2R4XF26"/>
<feature type="DNA-binding region" description="OmpR/PhoB-type" evidence="7">
    <location>
        <begin position="124"/>
        <end position="218"/>
    </location>
</feature>
<evidence type="ECO:0000256" key="2">
    <source>
        <dbReference type="ARBA" id="ARBA00023012"/>
    </source>
</evidence>
<dbReference type="EMBL" id="CP028901">
    <property type="protein sequence ID" value="AWB32407.1"/>
    <property type="molecule type" value="Genomic_DNA"/>
</dbReference>
<dbReference type="GO" id="GO:0032993">
    <property type="term" value="C:protein-DNA complex"/>
    <property type="evidence" value="ECO:0007669"/>
    <property type="project" value="TreeGrafter"/>
</dbReference>
<dbReference type="SMART" id="SM00448">
    <property type="entry name" value="REC"/>
    <property type="match status" value="1"/>
</dbReference>
<dbReference type="KEGG" id="boz:DBV39_00295"/>
<keyword evidence="5" id="KW-0804">Transcription</keyword>
<dbReference type="CDD" id="cd00383">
    <property type="entry name" value="trans_reg_C"/>
    <property type="match status" value="1"/>
</dbReference>
<keyword evidence="4 7" id="KW-0238">DNA-binding</keyword>
<dbReference type="PROSITE" id="PS51755">
    <property type="entry name" value="OMPR_PHOB"/>
    <property type="match status" value="1"/>
</dbReference>
<feature type="domain" description="Response regulatory" evidence="8">
    <location>
        <begin position="2"/>
        <end position="116"/>
    </location>
</feature>
<dbReference type="FunFam" id="3.40.50.2300:FF:000002">
    <property type="entry name" value="DNA-binding response regulator PhoP"/>
    <property type="match status" value="1"/>
</dbReference>
<evidence type="ECO:0000256" key="3">
    <source>
        <dbReference type="ARBA" id="ARBA00023015"/>
    </source>
</evidence>
<dbReference type="InterPro" id="IPR001789">
    <property type="entry name" value="Sig_transdc_resp-reg_receiver"/>
</dbReference>
<proteinExistence type="predicted"/>
<dbReference type="GO" id="GO:0005829">
    <property type="term" value="C:cytosol"/>
    <property type="evidence" value="ECO:0007669"/>
    <property type="project" value="TreeGrafter"/>
</dbReference>
<dbReference type="Gene3D" id="1.10.10.10">
    <property type="entry name" value="Winged helix-like DNA-binding domain superfamily/Winged helix DNA-binding domain"/>
    <property type="match status" value="1"/>
</dbReference>
<dbReference type="GO" id="GO:0006355">
    <property type="term" value="P:regulation of DNA-templated transcription"/>
    <property type="evidence" value="ECO:0007669"/>
    <property type="project" value="InterPro"/>
</dbReference>
<evidence type="ECO:0000256" key="1">
    <source>
        <dbReference type="ARBA" id="ARBA00022553"/>
    </source>
</evidence>
<dbReference type="CDD" id="cd19934">
    <property type="entry name" value="REC_OmpR_EcPhoP-like"/>
    <property type="match status" value="1"/>
</dbReference>
<dbReference type="InterPro" id="IPR036388">
    <property type="entry name" value="WH-like_DNA-bd_sf"/>
</dbReference>
<dbReference type="PANTHER" id="PTHR48111">
    <property type="entry name" value="REGULATOR OF RPOS"/>
    <property type="match status" value="1"/>
</dbReference>
<evidence type="ECO:0000256" key="5">
    <source>
        <dbReference type="ARBA" id="ARBA00023163"/>
    </source>
</evidence>
<reference evidence="10 11" key="1">
    <citation type="submission" date="2018-04" db="EMBL/GenBank/DDBJ databases">
        <title>Bordetella sp. HZ20 isolated from seawater.</title>
        <authorList>
            <person name="Sun C."/>
        </authorList>
    </citation>
    <scope>NUCLEOTIDE SEQUENCE [LARGE SCALE GENOMIC DNA]</scope>
    <source>
        <strain evidence="10 11">HZ20</strain>
    </source>
</reference>
<organism evidence="10 11">
    <name type="scientific">Orrella marina</name>
    <dbReference type="NCBI Taxonomy" id="2163011"/>
    <lineage>
        <taxon>Bacteria</taxon>
        <taxon>Pseudomonadati</taxon>
        <taxon>Pseudomonadota</taxon>
        <taxon>Betaproteobacteria</taxon>
        <taxon>Burkholderiales</taxon>
        <taxon>Alcaligenaceae</taxon>
        <taxon>Orrella</taxon>
    </lineage>
</organism>
<evidence type="ECO:0000256" key="6">
    <source>
        <dbReference type="PROSITE-ProRule" id="PRU00169"/>
    </source>
</evidence>
<evidence type="ECO:0000313" key="10">
    <source>
        <dbReference type="EMBL" id="AWB32407.1"/>
    </source>
</evidence>
<dbReference type="Gene3D" id="3.40.50.2300">
    <property type="match status" value="1"/>
</dbReference>